<accession>A0A5E4ULC0</accession>
<protein>
    <submittedName>
        <fullName evidence="1">Uncharacterized protein</fullName>
    </submittedName>
</protein>
<sequence>MTLLFGVPFVVFVLAVYFVWYRKLGNGGHADAPIEAA</sequence>
<dbReference type="EMBL" id="CABPRZ010000007">
    <property type="protein sequence ID" value="VVE00702.1"/>
    <property type="molecule type" value="Genomic_DNA"/>
</dbReference>
<proteinExistence type="predicted"/>
<gene>
    <name evidence="1" type="ORF">PTE30175_02041</name>
</gene>
<keyword evidence="2" id="KW-1185">Reference proteome</keyword>
<evidence type="ECO:0000313" key="1">
    <source>
        <dbReference type="EMBL" id="VVE00702.1"/>
    </source>
</evidence>
<dbReference type="AlphaFoldDB" id="A0A5E4ULC0"/>
<reference evidence="1 2" key="1">
    <citation type="submission" date="2019-08" db="EMBL/GenBank/DDBJ databases">
        <authorList>
            <person name="Peeters C."/>
        </authorList>
    </citation>
    <scope>NUCLEOTIDE SEQUENCE [LARGE SCALE GENOMIC DNA]</scope>
    <source>
        <strain evidence="1 2">LMG 30175</strain>
    </source>
</reference>
<dbReference type="Proteomes" id="UP000414233">
    <property type="component" value="Unassembled WGS sequence"/>
</dbReference>
<name>A0A5E4ULC0_9BURK</name>
<organism evidence="1 2">
    <name type="scientific">Pandoraea terrae</name>
    <dbReference type="NCBI Taxonomy" id="1537710"/>
    <lineage>
        <taxon>Bacteria</taxon>
        <taxon>Pseudomonadati</taxon>
        <taxon>Pseudomonadota</taxon>
        <taxon>Betaproteobacteria</taxon>
        <taxon>Burkholderiales</taxon>
        <taxon>Burkholderiaceae</taxon>
        <taxon>Pandoraea</taxon>
    </lineage>
</organism>
<evidence type="ECO:0000313" key="2">
    <source>
        <dbReference type="Proteomes" id="UP000414233"/>
    </source>
</evidence>